<dbReference type="RefSeq" id="XP_002479680.1">
    <property type="nucleotide sequence ID" value="XM_002479635.1"/>
</dbReference>
<dbReference type="OrthoDB" id="4139357at2759"/>
<evidence type="ECO:0000313" key="10">
    <source>
        <dbReference type="EMBL" id="EED19246.1"/>
    </source>
</evidence>
<dbReference type="SUPFAM" id="SSF103473">
    <property type="entry name" value="MFS general substrate transporter"/>
    <property type="match status" value="1"/>
</dbReference>
<keyword evidence="9" id="KW-0732">Signal</keyword>
<feature type="signal peptide" evidence="9">
    <location>
        <begin position="1"/>
        <end position="20"/>
    </location>
</feature>
<evidence type="ECO:0000256" key="1">
    <source>
        <dbReference type="ARBA" id="ARBA00004141"/>
    </source>
</evidence>
<evidence type="ECO:0000256" key="4">
    <source>
        <dbReference type="ARBA" id="ARBA00022692"/>
    </source>
</evidence>
<dbReference type="PhylomeDB" id="B8M4Q1"/>
<dbReference type="EMBL" id="EQ962654">
    <property type="protein sequence ID" value="EED19246.1"/>
    <property type="molecule type" value="Genomic_DNA"/>
</dbReference>
<evidence type="ECO:0000256" key="5">
    <source>
        <dbReference type="ARBA" id="ARBA00022989"/>
    </source>
</evidence>
<keyword evidence="11" id="KW-1185">Reference proteome</keyword>
<gene>
    <name evidence="10" type="ORF">TSTA_025630</name>
</gene>
<comment type="subcellular location">
    <subcellularLocation>
        <location evidence="1">Membrane</location>
        <topology evidence="1">Multi-pass membrane protein</topology>
    </subcellularLocation>
</comment>
<dbReference type="Gene3D" id="1.20.1250.20">
    <property type="entry name" value="MFS general substrate transporter like domains"/>
    <property type="match status" value="1"/>
</dbReference>
<dbReference type="Proteomes" id="UP000001745">
    <property type="component" value="Unassembled WGS sequence"/>
</dbReference>
<feature type="region of interest" description="Disordered" evidence="7">
    <location>
        <begin position="43"/>
        <end position="62"/>
    </location>
</feature>
<evidence type="ECO:0000256" key="9">
    <source>
        <dbReference type="SAM" id="SignalP"/>
    </source>
</evidence>
<keyword evidence="5 8" id="KW-1133">Transmembrane helix</keyword>
<feature type="chain" id="PRO_5002877538" evidence="9">
    <location>
        <begin position="21"/>
        <end position="254"/>
    </location>
</feature>
<reference evidence="11" key="1">
    <citation type="journal article" date="2015" name="Genome Announc.">
        <title>Genome sequence of the AIDS-associated pathogen Penicillium marneffei (ATCC18224) and its near taxonomic relative Talaromyces stipitatus (ATCC10500).</title>
        <authorList>
            <person name="Nierman W.C."/>
            <person name="Fedorova-Abrams N.D."/>
            <person name="Andrianopoulos A."/>
        </authorList>
    </citation>
    <scope>NUCLEOTIDE SEQUENCE [LARGE SCALE GENOMIC DNA]</scope>
    <source>
        <strain evidence="11">ATCC 10500 / CBS 375.48 / QM 6759 / NRRL 1006</strain>
    </source>
</reference>
<dbReference type="PANTHER" id="PTHR23501">
    <property type="entry name" value="MAJOR FACILITATOR SUPERFAMILY"/>
    <property type="match status" value="1"/>
</dbReference>
<evidence type="ECO:0000256" key="8">
    <source>
        <dbReference type="SAM" id="Phobius"/>
    </source>
</evidence>
<dbReference type="AlphaFoldDB" id="B8M4Q1"/>
<dbReference type="HOGENOM" id="CLU_1094892_0_0_1"/>
<keyword evidence="6 8" id="KW-0472">Membrane</keyword>
<dbReference type="GO" id="GO:0022857">
    <property type="term" value="F:transmembrane transporter activity"/>
    <property type="evidence" value="ECO:0007669"/>
    <property type="project" value="TreeGrafter"/>
</dbReference>
<evidence type="ECO:0000256" key="3">
    <source>
        <dbReference type="ARBA" id="ARBA00022448"/>
    </source>
</evidence>
<keyword evidence="4 8" id="KW-0812">Transmembrane</keyword>
<dbReference type="InParanoid" id="B8M4Q1"/>
<feature type="compositionally biased region" description="Basic and acidic residues" evidence="7">
    <location>
        <begin position="46"/>
        <end position="55"/>
    </location>
</feature>
<comment type="similarity">
    <text evidence="2">Belongs to the major facilitator superfamily. TCR/Tet family.</text>
</comment>
<keyword evidence="3" id="KW-0813">Transport</keyword>
<evidence type="ECO:0000256" key="7">
    <source>
        <dbReference type="SAM" id="MobiDB-lite"/>
    </source>
</evidence>
<feature type="transmembrane region" description="Helical" evidence="8">
    <location>
        <begin position="219"/>
        <end position="241"/>
    </location>
</feature>
<dbReference type="GeneID" id="8107975"/>
<accession>B8M4Q1</accession>
<sequence length="254" mass="27781">MVRILMLFIQSQFLLDEAIADAFMQKTANNSSHSSVVLMRNTTSSHEQHQYRQEEAEFPTPTGRTITGLRRVLAYLTSFAIFEVGSALCGTAPDMDAPIVRRDIAGMGDRGERGTYITECGLHWGLGAVLGPVVRGGFTSPSLTWRFSFYINLIIAAVFIPGTLLALPSVDPAAGVSLVDRLKRFGLVGLVLGAGTRVAFTMTFTMAGEQWLWADGRTIATIVVFGVLFVLWAVQQTFCIFTTTVDRSVLVHLL</sequence>
<evidence type="ECO:0000313" key="11">
    <source>
        <dbReference type="Proteomes" id="UP000001745"/>
    </source>
</evidence>
<dbReference type="GO" id="GO:0005886">
    <property type="term" value="C:plasma membrane"/>
    <property type="evidence" value="ECO:0007669"/>
    <property type="project" value="TreeGrafter"/>
</dbReference>
<organism evidence="10 11">
    <name type="scientific">Talaromyces stipitatus (strain ATCC 10500 / CBS 375.48 / QM 6759 / NRRL 1006)</name>
    <name type="common">Penicillium stipitatum</name>
    <dbReference type="NCBI Taxonomy" id="441959"/>
    <lineage>
        <taxon>Eukaryota</taxon>
        <taxon>Fungi</taxon>
        <taxon>Dikarya</taxon>
        <taxon>Ascomycota</taxon>
        <taxon>Pezizomycotina</taxon>
        <taxon>Eurotiomycetes</taxon>
        <taxon>Eurotiomycetidae</taxon>
        <taxon>Eurotiales</taxon>
        <taxon>Trichocomaceae</taxon>
        <taxon>Talaromyces</taxon>
        <taxon>Talaromyces sect. Talaromyces</taxon>
    </lineage>
</organism>
<protein>
    <submittedName>
        <fullName evidence="10">Uncharacterized protein</fullName>
    </submittedName>
</protein>
<dbReference type="InterPro" id="IPR036259">
    <property type="entry name" value="MFS_trans_sf"/>
</dbReference>
<name>B8M4Q1_TALSN</name>
<feature type="transmembrane region" description="Helical" evidence="8">
    <location>
        <begin position="187"/>
        <end position="207"/>
    </location>
</feature>
<evidence type="ECO:0000256" key="2">
    <source>
        <dbReference type="ARBA" id="ARBA00007520"/>
    </source>
</evidence>
<dbReference type="VEuPathDB" id="FungiDB:TSTA_025630"/>
<feature type="transmembrane region" description="Helical" evidence="8">
    <location>
        <begin position="147"/>
        <end position="167"/>
    </location>
</feature>
<evidence type="ECO:0000256" key="6">
    <source>
        <dbReference type="ARBA" id="ARBA00023136"/>
    </source>
</evidence>
<dbReference type="PANTHER" id="PTHR23501:SF12">
    <property type="entry name" value="MAJOR FACILITATOR SUPERFAMILY (MFS) PROFILE DOMAIN-CONTAINING PROTEIN-RELATED"/>
    <property type="match status" value="1"/>
</dbReference>
<proteinExistence type="inferred from homology"/>
<dbReference type="eggNOG" id="KOG0254">
    <property type="taxonomic scope" value="Eukaryota"/>
</dbReference>